<dbReference type="EMBL" id="VJMH01005179">
    <property type="protein sequence ID" value="KAF0699406.1"/>
    <property type="molecule type" value="Genomic_DNA"/>
</dbReference>
<reference evidence="1" key="2">
    <citation type="submission" date="2019-06" db="EMBL/GenBank/DDBJ databases">
        <title>Genomics analysis of Aphanomyces spp. identifies a new class of oomycete effector associated with host adaptation.</title>
        <authorList>
            <person name="Gaulin E."/>
        </authorList>
    </citation>
    <scope>NUCLEOTIDE SEQUENCE</scope>
    <source>
        <strain evidence="1">CBS 578.67</strain>
    </source>
</reference>
<dbReference type="AlphaFoldDB" id="A0A485KPA6"/>
<dbReference type="GO" id="GO:0045505">
    <property type="term" value="F:dynein intermediate chain binding"/>
    <property type="evidence" value="ECO:0007669"/>
    <property type="project" value="InterPro"/>
</dbReference>
<keyword evidence="3" id="KW-1185">Reference proteome</keyword>
<dbReference type="Proteomes" id="UP000332933">
    <property type="component" value="Unassembled WGS sequence"/>
</dbReference>
<sequence length="879" mass="101828">MGTSCFLTQGGSEKHTGSMASATEDFCFEEYFKSSWFHDKEEWKQIAQSNVSHGKSIFFEPNGCEQGTWTECRINAFDAQTGKFSIVFVPSNIQKEVFRVNLMMPFDDENQFLRQRDIFFKETKLIYELVQCQRFIAKEPASEIGTLSLKQKGRVTQLVVGRMGHIPRTLETHKRMLTNMLNSIDDDYIDVMKRCKLRMNDIHTPLNSSLMTKYTQHRRENQTSQRPHRFERQYEFTRTRDMVEGAHLDSHRPSLRLFHNVIKVSQRVLASVRLFYAVETDYDAAKYRLQPPYELNEYFSLQKECVTDALDVIKFEWRQEVVQLIETSKVTQTTMPNVNRFYKRVDYVLSNQLHSMLVRAFRELHDALFGVRCADVILNDSTRLVSAIRRINQNTQTGPRINPPLIKIKLEQRVDAKGQRTILFNPTMKDIELRFAKLITGAVESLMKIFCIEGDNYMSDEGKAEKSSVPLLHKSSDVSGIVNAVFKDINVSFTRAVTPPMGLLRQYQQFANSLQTKINDLKKLRGTLSDVYVSDQQFRDMIEKLKWFGKAAYDVQRISSDTESYKVVEIIAVGIKQILFHDIYTVIKDMHDFLSQNCNKQEHRIAKEYERDLNTLGMIPENEAKLDFLWTFLSEIEGAVQDRVGAIQTIDSRLSAVQSIGYMINLKIDDIVMNYHWTVGLYPRQIFEASKACNAACEVKNKALSASLYMERRTFESEMIEIKDSIIDLTTKSEWSKENVEIFADEAHNLHERVDASLRKVADFARRERIFGWTPMEITNVAMLQTMLEPYYLFWTMSSDFTTSTASWSKTSFEMLMANELVTKVALWKQQLVELTSQLGKNSKLNQAIATLQKELMAFSIGIGLKYLNCFKRVLIHLL</sequence>
<accession>A0A485KPA6</accession>
<dbReference type="GO" id="GO:0051959">
    <property type="term" value="F:dynein light intermediate chain binding"/>
    <property type="evidence" value="ECO:0007669"/>
    <property type="project" value="InterPro"/>
</dbReference>
<dbReference type="PANTHER" id="PTHR22878:SF68">
    <property type="entry name" value="DYNEIN HEAVY CHAIN 6, AXONEMAL-LIKE"/>
    <property type="match status" value="1"/>
</dbReference>
<dbReference type="GO" id="GO:0030286">
    <property type="term" value="C:dynein complex"/>
    <property type="evidence" value="ECO:0007669"/>
    <property type="project" value="InterPro"/>
</dbReference>
<reference evidence="2 3" key="1">
    <citation type="submission" date="2019-03" db="EMBL/GenBank/DDBJ databases">
        <authorList>
            <person name="Gaulin E."/>
            <person name="Dumas B."/>
        </authorList>
    </citation>
    <scope>NUCLEOTIDE SEQUENCE [LARGE SCALE GENOMIC DNA]</scope>
    <source>
        <strain evidence="2">CBS 568.67</strain>
    </source>
</reference>
<evidence type="ECO:0000313" key="1">
    <source>
        <dbReference type="EMBL" id="KAF0699406.1"/>
    </source>
</evidence>
<name>A0A485KPA6_9STRA</name>
<dbReference type="PANTHER" id="PTHR22878">
    <property type="entry name" value="DYNEIN HEAVY CHAIN 6, AXONEMAL-LIKE-RELATED"/>
    <property type="match status" value="1"/>
</dbReference>
<dbReference type="InterPro" id="IPR026983">
    <property type="entry name" value="DHC"/>
</dbReference>
<dbReference type="OrthoDB" id="76247at2759"/>
<evidence type="ECO:0000313" key="2">
    <source>
        <dbReference type="EMBL" id="VFT86892.1"/>
    </source>
</evidence>
<gene>
    <name evidence="2" type="primary">Aste57867_10014</name>
    <name evidence="1" type="ORF">As57867_009975</name>
    <name evidence="2" type="ORF">ASTE57867_10014</name>
</gene>
<dbReference type="EMBL" id="CAADRA010005200">
    <property type="protein sequence ID" value="VFT86892.1"/>
    <property type="molecule type" value="Genomic_DNA"/>
</dbReference>
<proteinExistence type="predicted"/>
<organism evidence="2 3">
    <name type="scientific">Aphanomyces stellatus</name>
    <dbReference type="NCBI Taxonomy" id="120398"/>
    <lineage>
        <taxon>Eukaryota</taxon>
        <taxon>Sar</taxon>
        <taxon>Stramenopiles</taxon>
        <taxon>Oomycota</taxon>
        <taxon>Saprolegniomycetes</taxon>
        <taxon>Saprolegniales</taxon>
        <taxon>Verrucalvaceae</taxon>
        <taxon>Aphanomyces</taxon>
    </lineage>
</organism>
<protein>
    <submittedName>
        <fullName evidence="2">Aste57867_10014 protein</fullName>
    </submittedName>
</protein>
<evidence type="ECO:0000313" key="3">
    <source>
        <dbReference type="Proteomes" id="UP000332933"/>
    </source>
</evidence>
<dbReference type="GO" id="GO:0007018">
    <property type="term" value="P:microtubule-based movement"/>
    <property type="evidence" value="ECO:0007669"/>
    <property type="project" value="InterPro"/>
</dbReference>